<proteinExistence type="predicted"/>
<dbReference type="EMBL" id="BK014959">
    <property type="protein sequence ID" value="DAD84394.1"/>
    <property type="molecule type" value="Genomic_DNA"/>
</dbReference>
<sequence>MANINLARGGAYRYESNYLAPHQVYGENINRPAFRIAGEYMHGFFTAGASFNPLNSIGQAEALRKANVKVGDYLDLFVIPEHHTVVDVASLVIPMQHERGYFLPPNSDGLVFTLEAHIIDAKTLAHEGDVDLVDPMTGITANTHMMKRTAVKPANGGYFVPTGKAVKLVLKVEGLPTDKFTSIADVTSRVEVSAHVFDYEVPMHL</sequence>
<evidence type="ECO:0000313" key="1">
    <source>
        <dbReference type="EMBL" id="DAD84394.1"/>
    </source>
</evidence>
<organism evidence="1">
    <name type="scientific">Podoviridae sp. ctUS21</name>
    <dbReference type="NCBI Taxonomy" id="2826557"/>
    <lineage>
        <taxon>Viruses</taxon>
        <taxon>Duplodnaviria</taxon>
        <taxon>Heunggongvirae</taxon>
        <taxon>Uroviricota</taxon>
        <taxon>Caudoviricetes</taxon>
    </lineage>
</organism>
<accession>A0A8S5MQJ2</accession>
<reference evidence="1" key="1">
    <citation type="journal article" date="2021" name="Proc. Natl. Acad. Sci. U.S.A.">
        <title>A Catalog of Tens of Thousands of Viruses from Human Metagenomes Reveals Hidden Associations with Chronic Diseases.</title>
        <authorList>
            <person name="Tisza M.J."/>
            <person name="Buck C.B."/>
        </authorList>
    </citation>
    <scope>NUCLEOTIDE SEQUENCE</scope>
    <source>
        <strain evidence="1">CtUS21</strain>
    </source>
</reference>
<name>A0A8S5MQJ2_9CAUD</name>
<protein>
    <submittedName>
        <fullName evidence="1">Uncharacterized protein</fullName>
    </submittedName>
</protein>